<sequence>MEQERCDGPGSEVRRKREASVCAQSQRLNRLILSFPHQQHTHNLQNEAPRGIPSPRPGRQHLSFGGGHQGRSQRCRTSTSSSPRALPSSHPSHLVVLLHQLLVAPLPVVPLPLRLLQRPLRRRRRRSLTRTWASVSSTKRIALTMRRRWGEGRFKAGKQLSGGWTIRIKGNGNTICCGKELQTLCSN</sequence>
<evidence type="ECO:0000313" key="3">
    <source>
        <dbReference type="Proteomes" id="UP000215127"/>
    </source>
</evidence>
<name>A0A1X7RG62_ZYMT9</name>
<proteinExistence type="predicted"/>
<keyword evidence="3" id="KW-1185">Reference proteome</keyword>
<evidence type="ECO:0000256" key="1">
    <source>
        <dbReference type="SAM" id="MobiDB-lite"/>
    </source>
</evidence>
<feature type="region of interest" description="Disordered" evidence="1">
    <location>
        <begin position="42"/>
        <end position="89"/>
    </location>
</feature>
<dbReference type="Proteomes" id="UP000215127">
    <property type="component" value="Chromosome 1"/>
</dbReference>
<feature type="compositionally biased region" description="Low complexity" evidence="1">
    <location>
        <begin position="75"/>
        <end position="89"/>
    </location>
</feature>
<accession>A0A1X7RG62</accession>
<reference evidence="2 3" key="1">
    <citation type="submission" date="2016-06" db="EMBL/GenBank/DDBJ databases">
        <authorList>
            <person name="Kjaerup R.B."/>
            <person name="Dalgaard T.S."/>
            <person name="Juul-Madsen H.R."/>
        </authorList>
    </citation>
    <scope>NUCLEOTIDE SEQUENCE [LARGE SCALE GENOMIC DNA]</scope>
</reference>
<protein>
    <submittedName>
        <fullName evidence="2">Uncharacterized protein</fullName>
    </submittedName>
</protein>
<gene>
    <name evidence="2" type="ORF">ZT3D7_G1550</name>
</gene>
<evidence type="ECO:0000313" key="2">
    <source>
        <dbReference type="EMBL" id="SMQ46404.1"/>
    </source>
</evidence>
<organism evidence="2 3">
    <name type="scientific">Zymoseptoria tritici (strain ST99CH_3D7)</name>
    <dbReference type="NCBI Taxonomy" id="1276538"/>
    <lineage>
        <taxon>Eukaryota</taxon>
        <taxon>Fungi</taxon>
        <taxon>Dikarya</taxon>
        <taxon>Ascomycota</taxon>
        <taxon>Pezizomycotina</taxon>
        <taxon>Dothideomycetes</taxon>
        <taxon>Dothideomycetidae</taxon>
        <taxon>Mycosphaerellales</taxon>
        <taxon>Mycosphaerellaceae</taxon>
        <taxon>Zymoseptoria</taxon>
    </lineage>
</organism>
<dbReference type="EMBL" id="LT853692">
    <property type="protein sequence ID" value="SMQ46404.1"/>
    <property type="molecule type" value="Genomic_DNA"/>
</dbReference>
<dbReference type="AlphaFoldDB" id="A0A1X7RG62"/>